<gene>
    <name evidence="2" type="ORF">ODALV1_LOCUS16014</name>
</gene>
<accession>A0ABP1QYZ6</accession>
<comment type="caution">
    <text evidence="2">The sequence shown here is derived from an EMBL/GenBank/DDBJ whole genome shotgun (WGS) entry which is preliminary data.</text>
</comment>
<evidence type="ECO:0008006" key="4">
    <source>
        <dbReference type="Google" id="ProtNLM"/>
    </source>
</evidence>
<keyword evidence="1" id="KW-0175">Coiled coil</keyword>
<dbReference type="PANTHER" id="PTHR23324">
    <property type="entry name" value="SEC14 RELATED PROTEIN"/>
    <property type="match status" value="1"/>
</dbReference>
<feature type="coiled-coil region" evidence="1">
    <location>
        <begin position="197"/>
        <end position="238"/>
    </location>
</feature>
<reference evidence="2 3" key="1">
    <citation type="submission" date="2024-08" db="EMBL/GenBank/DDBJ databases">
        <authorList>
            <person name="Cucini C."/>
            <person name="Frati F."/>
        </authorList>
    </citation>
    <scope>NUCLEOTIDE SEQUENCE [LARGE SCALE GENOMIC DNA]</scope>
</reference>
<dbReference type="EMBL" id="CAXLJM020000049">
    <property type="protein sequence ID" value="CAL8113431.1"/>
    <property type="molecule type" value="Genomic_DNA"/>
</dbReference>
<dbReference type="InterPro" id="IPR036865">
    <property type="entry name" value="CRAL-TRIO_dom_sf"/>
</dbReference>
<keyword evidence="3" id="KW-1185">Reference proteome</keyword>
<evidence type="ECO:0000313" key="3">
    <source>
        <dbReference type="Proteomes" id="UP001642540"/>
    </source>
</evidence>
<dbReference type="Proteomes" id="UP001642540">
    <property type="component" value="Unassembled WGS sequence"/>
</dbReference>
<dbReference type="InterPro" id="IPR051064">
    <property type="entry name" value="SEC14/CRAL-TRIO_domain"/>
</dbReference>
<dbReference type="InterPro" id="IPR036273">
    <property type="entry name" value="CRAL/TRIO_N_dom_sf"/>
</dbReference>
<dbReference type="Gene3D" id="3.40.525.10">
    <property type="entry name" value="CRAL-TRIO lipid binding domain"/>
    <property type="match status" value="1"/>
</dbReference>
<protein>
    <recommendedName>
        <fullName evidence="4">CRAL/TRIO N-terminal domain-containing protein</fullName>
    </recommendedName>
</protein>
<organism evidence="2 3">
    <name type="scientific">Orchesella dallaii</name>
    <dbReference type="NCBI Taxonomy" id="48710"/>
    <lineage>
        <taxon>Eukaryota</taxon>
        <taxon>Metazoa</taxon>
        <taxon>Ecdysozoa</taxon>
        <taxon>Arthropoda</taxon>
        <taxon>Hexapoda</taxon>
        <taxon>Collembola</taxon>
        <taxon>Entomobryomorpha</taxon>
        <taxon>Entomobryoidea</taxon>
        <taxon>Orchesellidae</taxon>
        <taxon>Orchesellinae</taxon>
        <taxon>Orchesella</taxon>
    </lineage>
</organism>
<dbReference type="SUPFAM" id="SSF46938">
    <property type="entry name" value="CRAL/TRIO N-terminal domain"/>
    <property type="match status" value="1"/>
</dbReference>
<evidence type="ECO:0000256" key="1">
    <source>
        <dbReference type="SAM" id="Coils"/>
    </source>
</evidence>
<name>A0ABP1QYZ6_9HEXA</name>
<dbReference type="PANTHER" id="PTHR23324:SF83">
    <property type="entry name" value="SEC14-LIKE PROTEIN 2"/>
    <property type="match status" value="1"/>
</dbReference>
<evidence type="ECO:0000313" key="2">
    <source>
        <dbReference type="EMBL" id="CAL8113431.1"/>
    </source>
</evidence>
<dbReference type="SUPFAM" id="SSF52087">
    <property type="entry name" value="CRAL/TRIO domain"/>
    <property type="match status" value="1"/>
</dbReference>
<proteinExistence type="predicted"/>
<sequence length="429" mass="50302">MQLLTIENSSSLCGENLCNCNQNIGDNGKLVPFVVDKVYNVDITEQKPSLRIQTIQKKIDCLRESNHLLITQIRKVCDTNYIPSNSDQEYLNQLFEADQLHVKDLSDSLASGKIAIDSRMQEAYKDGEYRDCDKCKNLFHLHIKPGRETRYIMAESPLNVPTHGIYKDRDLQQKNLHNSQQCSSHEIIKGSSSLKFEECHKHDLSEMEKELRRMKQRLERLNQQRENKCNKNLDLSDEDSLQCTIENTYGIPVEEDLTITYKEKVALEKFRQLVREHLKDDYMQQDIYLIRWIRAANLDLKLAEQKLLDNLKWRQENDIDNLLNEDFSDFEIDYPYTTDTYDKTGRPMIAFTFGDWDIRKAVLAGQARRFTRYLDRAFEDVSKQIRDKQARGENVTQAQFLINLENFSVTQQGCIQCLPAIFTYFQHQV</sequence>